<feature type="region of interest" description="Disordered" evidence="2">
    <location>
        <begin position="73"/>
        <end position="106"/>
    </location>
</feature>
<dbReference type="Proteomes" id="UP000265160">
    <property type="component" value="LG6"/>
</dbReference>
<dbReference type="PANTHER" id="PTHR15715:SF49">
    <property type="entry name" value="CENTROSOMAL PROTEIN OF 170 KDA ISOFORM X1"/>
    <property type="match status" value="1"/>
</dbReference>
<dbReference type="AlphaFoldDB" id="A0A3P9BQU1"/>
<dbReference type="STRING" id="106582.ENSMZEP00005012304"/>
<evidence type="ECO:0000313" key="5">
    <source>
        <dbReference type="Proteomes" id="UP000265160"/>
    </source>
</evidence>
<name>A0A3P9BQU1_9CICH</name>
<comment type="similarity">
    <text evidence="1">Belongs to the CEP170 family.</text>
</comment>
<organism evidence="4 5">
    <name type="scientific">Maylandia zebra</name>
    <name type="common">zebra mbuna</name>
    <dbReference type="NCBI Taxonomy" id="106582"/>
    <lineage>
        <taxon>Eukaryota</taxon>
        <taxon>Metazoa</taxon>
        <taxon>Chordata</taxon>
        <taxon>Craniata</taxon>
        <taxon>Vertebrata</taxon>
        <taxon>Euteleostomi</taxon>
        <taxon>Actinopterygii</taxon>
        <taxon>Neopterygii</taxon>
        <taxon>Teleostei</taxon>
        <taxon>Neoteleostei</taxon>
        <taxon>Acanthomorphata</taxon>
        <taxon>Ovalentaria</taxon>
        <taxon>Cichlomorphae</taxon>
        <taxon>Cichliformes</taxon>
        <taxon>Cichlidae</taxon>
        <taxon>African cichlids</taxon>
        <taxon>Pseudocrenilabrinae</taxon>
        <taxon>Haplochromini</taxon>
        <taxon>Maylandia</taxon>
        <taxon>Maylandia zebra complex</taxon>
    </lineage>
</organism>
<evidence type="ECO:0000256" key="2">
    <source>
        <dbReference type="SAM" id="MobiDB-lite"/>
    </source>
</evidence>
<keyword evidence="5" id="KW-1185">Reference proteome</keyword>
<feature type="domain" description="CEP170 C-terminal" evidence="3">
    <location>
        <begin position="4"/>
        <end position="206"/>
    </location>
</feature>
<sequence>VPTEQDEYMRDWTAHSEEIARISQDLAKDLAMLAREIHDVAGEIDSVSPAATDPGALLEERVFDDSLDLGGSSTQHNSILGTNGQSVELRSRRSSGQSSRSIRRQTWNRDDAVPDNLLLASVTQLSTRIRQSVDRTTCKIRILFKDKERKWDEIETKLQAEHDSLLLKSSNKEISTIIQDLKRVERQLMVIDMMVDPDGTLDALSNLGLTSPLTDQKISPGAQQRAAVLQTEAEASSRTLSSSRPELLSTEPVGSSNHAEVSERDPGLQQSSNSYN</sequence>
<dbReference type="InterPro" id="IPR029300">
    <property type="entry name" value="CEP170_C"/>
</dbReference>
<evidence type="ECO:0000256" key="1">
    <source>
        <dbReference type="ARBA" id="ARBA00010436"/>
    </source>
</evidence>
<accession>A0A3P9BQU1</accession>
<feature type="region of interest" description="Disordered" evidence="2">
    <location>
        <begin position="233"/>
        <end position="276"/>
    </location>
</feature>
<dbReference type="Pfam" id="PF15308">
    <property type="entry name" value="CEP170_C"/>
    <property type="match status" value="1"/>
</dbReference>
<reference evidence="4" key="3">
    <citation type="submission" date="2025-09" db="UniProtKB">
        <authorList>
            <consortium name="Ensembl"/>
        </authorList>
    </citation>
    <scope>IDENTIFICATION</scope>
</reference>
<dbReference type="GO" id="GO:0005814">
    <property type="term" value="C:centriole"/>
    <property type="evidence" value="ECO:0007669"/>
    <property type="project" value="TreeGrafter"/>
</dbReference>
<dbReference type="GeneTree" id="ENSGT00940000155103"/>
<proteinExistence type="inferred from homology"/>
<reference evidence="4 5" key="1">
    <citation type="journal article" date="2014" name="Nature">
        <title>The genomic substrate for adaptive radiation in African cichlid fish.</title>
        <authorList>
            <person name="Brawand D."/>
            <person name="Wagner C.E."/>
            <person name="Li Y.I."/>
            <person name="Malinsky M."/>
            <person name="Keller I."/>
            <person name="Fan S."/>
            <person name="Simakov O."/>
            <person name="Ng A.Y."/>
            <person name="Lim Z.W."/>
            <person name="Bezault E."/>
            <person name="Turner-Maier J."/>
            <person name="Johnson J."/>
            <person name="Alcazar R."/>
            <person name="Noh H.J."/>
            <person name="Russell P."/>
            <person name="Aken B."/>
            <person name="Alfoldi J."/>
            <person name="Amemiya C."/>
            <person name="Azzouzi N."/>
            <person name="Baroiller J.F."/>
            <person name="Barloy-Hubler F."/>
            <person name="Berlin A."/>
            <person name="Bloomquist R."/>
            <person name="Carleton K.L."/>
            <person name="Conte M.A."/>
            <person name="D'Cotta H."/>
            <person name="Eshel O."/>
            <person name="Gaffney L."/>
            <person name="Galibert F."/>
            <person name="Gante H.F."/>
            <person name="Gnerre S."/>
            <person name="Greuter L."/>
            <person name="Guyon R."/>
            <person name="Haddad N.S."/>
            <person name="Haerty W."/>
            <person name="Harris R.M."/>
            <person name="Hofmann H.A."/>
            <person name="Hourlier T."/>
            <person name="Hulata G."/>
            <person name="Jaffe D.B."/>
            <person name="Lara M."/>
            <person name="Lee A.P."/>
            <person name="MacCallum I."/>
            <person name="Mwaiko S."/>
            <person name="Nikaido M."/>
            <person name="Nishihara H."/>
            <person name="Ozouf-Costaz C."/>
            <person name="Penman D.J."/>
            <person name="Przybylski D."/>
            <person name="Rakotomanga M."/>
            <person name="Renn S.C.P."/>
            <person name="Ribeiro F.J."/>
            <person name="Ron M."/>
            <person name="Salzburger W."/>
            <person name="Sanchez-Pulido L."/>
            <person name="Santos M.E."/>
            <person name="Searle S."/>
            <person name="Sharpe T."/>
            <person name="Swofford R."/>
            <person name="Tan F.J."/>
            <person name="Williams L."/>
            <person name="Young S."/>
            <person name="Yin S."/>
            <person name="Okada N."/>
            <person name="Kocher T.D."/>
            <person name="Miska E.A."/>
            <person name="Lander E.S."/>
            <person name="Venkatesh B."/>
            <person name="Fernald R.D."/>
            <person name="Meyer A."/>
            <person name="Ponting C.P."/>
            <person name="Streelman J.T."/>
            <person name="Lindblad-Toh K."/>
            <person name="Seehausen O."/>
            <person name="Di Palma F."/>
        </authorList>
    </citation>
    <scope>NUCLEOTIDE SEQUENCE</scope>
</reference>
<evidence type="ECO:0000313" key="4">
    <source>
        <dbReference type="Ensembl" id="ENSMZEP00005012304.1"/>
    </source>
</evidence>
<dbReference type="InterPro" id="IPR051176">
    <property type="entry name" value="Cent_Immune-Sig_Mod"/>
</dbReference>
<evidence type="ECO:0000259" key="3">
    <source>
        <dbReference type="Pfam" id="PF15308"/>
    </source>
</evidence>
<dbReference type="Ensembl" id="ENSMZET00005012736.1">
    <property type="protein sequence ID" value="ENSMZEP00005012304.1"/>
    <property type="gene ID" value="ENSMZEG00005009231.1"/>
</dbReference>
<feature type="compositionally biased region" description="Polar residues" evidence="2">
    <location>
        <begin position="73"/>
        <end position="88"/>
    </location>
</feature>
<feature type="compositionally biased region" description="Polar residues" evidence="2">
    <location>
        <begin position="233"/>
        <end position="244"/>
    </location>
</feature>
<protein>
    <recommendedName>
        <fullName evidence="3">CEP170 C-terminal domain-containing protein</fullName>
    </recommendedName>
</protein>
<dbReference type="PANTHER" id="PTHR15715">
    <property type="entry name" value="CENTROSOMAL PROTEIN OF 170 KDA"/>
    <property type="match status" value="1"/>
</dbReference>
<reference evidence="4" key="2">
    <citation type="submission" date="2025-08" db="UniProtKB">
        <authorList>
            <consortium name="Ensembl"/>
        </authorList>
    </citation>
    <scope>IDENTIFICATION</scope>
</reference>